<evidence type="ECO:0000313" key="2">
    <source>
        <dbReference type="EMBL" id="OIT25809.1"/>
    </source>
</evidence>
<feature type="region of interest" description="Disordered" evidence="1">
    <location>
        <begin position="179"/>
        <end position="285"/>
    </location>
</feature>
<sequence length="285" mass="31163">MQGSGNTSQNNNTSVKELAVTGISQQNKDNGMRQIVPVNTAQQIQTTNKFAVLQEEEESNAGSQVAIVEEFEVQNTPIQKKLNPAAAGFTPKSTGVASSNRGKEVNLKEAGNLAKVPTERGKESTAQWVNRTFPLPNVTTNHSCQEFPSQSLDASVIPEQECLKDRVNFVGGRLWDDQHEEETDEGEFLEGHEDVEEIQEKDPDVEQQRVNAKSGRIEVQSADEGNNVMVPADQPLQSEQQTTPKSPTNPAVQLFQPVAHTEDTGDPGGSEGVELSQSRRVTEEE</sequence>
<gene>
    <name evidence="2" type="ORF">A4A49_26628</name>
</gene>
<feature type="compositionally biased region" description="Polar residues" evidence="1">
    <location>
        <begin position="91"/>
        <end position="100"/>
    </location>
</feature>
<reference evidence="2" key="1">
    <citation type="submission" date="2016-11" db="EMBL/GenBank/DDBJ databases">
        <title>The genome of Nicotiana attenuata.</title>
        <authorList>
            <person name="Xu S."/>
            <person name="Brockmoeller T."/>
            <person name="Gaquerel E."/>
            <person name="Navarro A."/>
            <person name="Kuhl H."/>
            <person name="Gase K."/>
            <person name="Ling Z."/>
            <person name="Zhou W."/>
            <person name="Kreitzer C."/>
            <person name="Stanke M."/>
            <person name="Tang H."/>
            <person name="Lyons E."/>
            <person name="Pandey P."/>
            <person name="Pandey S.P."/>
            <person name="Timmermann B."/>
            <person name="Baldwin I.T."/>
        </authorList>
    </citation>
    <scope>NUCLEOTIDE SEQUENCE [LARGE SCALE GENOMIC DNA]</scope>
    <source>
        <strain evidence="2">UT</strain>
    </source>
</reference>
<name>A0A1J6L3K3_NICAT</name>
<dbReference type="STRING" id="49451.A0A1J6L3K3"/>
<protein>
    <submittedName>
        <fullName evidence="2">Uncharacterized protein</fullName>
    </submittedName>
</protein>
<comment type="caution">
    <text evidence="2">The sequence shown here is derived from an EMBL/GenBank/DDBJ whole genome shotgun (WGS) entry which is preliminary data.</text>
</comment>
<dbReference type="Gramene" id="OIT25809">
    <property type="protein sequence ID" value="OIT25809"/>
    <property type="gene ID" value="A4A49_26628"/>
</dbReference>
<dbReference type="EMBL" id="MJEQ01003013">
    <property type="protein sequence ID" value="OIT25809.1"/>
    <property type="molecule type" value="Genomic_DNA"/>
</dbReference>
<feature type="region of interest" description="Disordered" evidence="1">
    <location>
        <begin position="85"/>
        <end position="105"/>
    </location>
</feature>
<evidence type="ECO:0000313" key="3">
    <source>
        <dbReference type="Proteomes" id="UP000187609"/>
    </source>
</evidence>
<proteinExistence type="predicted"/>
<feature type="compositionally biased region" description="Low complexity" evidence="1">
    <location>
        <begin position="1"/>
        <end position="14"/>
    </location>
</feature>
<dbReference type="AlphaFoldDB" id="A0A1J6L3K3"/>
<feature type="compositionally biased region" description="Acidic residues" evidence="1">
    <location>
        <begin position="179"/>
        <end position="197"/>
    </location>
</feature>
<evidence type="ECO:0000256" key="1">
    <source>
        <dbReference type="SAM" id="MobiDB-lite"/>
    </source>
</evidence>
<keyword evidence="3" id="KW-1185">Reference proteome</keyword>
<feature type="compositionally biased region" description="Basic and acidic residues" evidence="1">
    <location>
        <begin position="198"/>
        <end position="207"/>
    </location>
</feature>
<organism evidence="2 3">
    <name type="scientific">Nicotiana attenuata</name>
    <name type="common">Coyote tobacco</name>
    <dbReference type="NCBI Taxonomy" id="49451"/>
    <lineage>
        <taxon>Eukaryota</taxon>
        <taxon>Viridiplantae</taxon>
        <taxon>Streptophyta</taxon>
        <taxon>Embryophyta</taxon>
        <taxon>Tracheophyta</taxon>
        <taxon>Spermatophyta</taxon>
        <taxon>Magnoliopsida</taxon>
        <taxon>eudicotyledons</taxon>
        <taxon>Gunneridae</taxon>
        <taxon>Pentapetalae</taxon>
        <taxon>asterids</taxon>
        <taxon>lamiids</taxon>
        <taxon>Solanales</taxon>
        <taxon>Solanaceae</taxon>
        <taxon>Nicotianoideae</taxon>
        <taxon>Nicotianeae</taxon>
        <taxon>Nicotiana</taxon>
    </lineage>
</organism>
<dbReference type="Proteomes" id="UP000187609">
    <property type="component" value="Unassembled WGS sequence"/>
</dbReference>
<feature type="compositionally biased region" description="Polar residues" evidence="1">
    <location>
        <begin position="235"/>
        <end position="251"/>
    </location>
</feature>
<feature type="region of interest" description="Disordered" evidence="1">
    <location>
        <begin position="1"/>
        <end position="29"/>
    </location>
</feature>
<accession>A0A1J6L3K3</accession>